<dbReference type="Pfam" id="PF01393">
    <property type="entry name" value="Chromo_shadow"/>
    <property type="match status" value="1"/>
</dbReference>
<evidence type="ECO:0000256" key="2">
    <source>
        <dbReference type="ARBA" id="ARBA00023242"/>
    </source>
</evidence>
<dbReference type="SMART" id="SM00298">
    <property type="entry name" value="CHROMO"/>
    <property type="match status" value="1"/>
</dbReference>
<feature type="compositionally biased region" description="Low complexity" evidence="3">
    <location>
        <begin position="22"/>
        <end position="35"/>
    </location>
</feature>
<dbReference type="GO" id="GO:0005634">
    <property type="term" value="C:nucleus"/>
    <property type="evidence" value="ECO:0007669"/>
    <property type="project" value="UniProtKB-SubCell"/>
</dbReference>
<accession>A0A9P6FE25</accession>
<feature type="region of interest" description="Disordered" evidence="3">
    <location>
        <begin position="115"/>
        <end position="247"/>
    </location>
</feature>
<dbReference type="Gene3D" id="2.40.50.40">
    <property type="match status" value="2"/>
</dbReference>
<evidence type="ECO:0000256" key="1">
    <source>
        <dbReference type="ARBA" id="ARBA00004123"/>
    </source>
</evidence>
<dbReference type="SMART" id="SM00300">
    <property type="entry name" value="ChSh"/>
    <property type="match status" value="1"/>
</dbReference>
<comment type="subcellular location">
    <subcellularLocation>
        <location evidence="1">Nucleus</location>
    </subcellularLocation>
</comment>
<dbReference type="EMBL" id="JAAAXW010000028">
    <property type="protein sequence ID" value="KAF9548595.1"/>
    <property type="molecule type" value="Genomic_DNA"/>
</dbReference>
<name>A0A9P6FE25_9FUNG</name>
<keyword evidence="2" id="KW-0539">Nucleus</keyword>
<feature type="domain" description="Chromo" evidence="4">
    <location>
        <begin position="61"/>
        <end position="123"/>
    </location>
</feature>
<comment type="caution">
    <text evidence="5">The sequence shown here is derived from an EMBL/GenBank/DDBJ whole genome shotgun (WGS) entry which is preliminary data.</text>
</comment>
<dbReference type="PANTHER" id="PTHR22812">
    <property type="entry name" value="CHROMOBOX PROTEIN"/>
    <property type="match status" value="1"/>
</dbReference>
<evidence type="ECO:0000313" key="6">
    <source>
        <dbReference type="Proteomes" id="UP000723463"/>
    </source>
</evidence>
<dbReference type="Proteomes" id="UP000723463">
    <property type="component" value="Unassembled WGS sequence"/>
</dbReference>
<dbReference type="InterPro" id="IPR016197">
    <property type="entry name" value="Chromo-like_dom_sf"/>
</dbReference>
<dbReference type="InterPro" id="IPR000953">
    <property type="entry name" value="Chromo/chromo_shadow_dom"/>
</dbReference>
<keyword evidence="6" id="KW-1185">Reference proteome</keyword>
<feature type="compositionally biased region" description="Acidic residues" evidence="3">
    <location>
        <begin position="40"/>
        <end position="52"/>
    </location>
</feature>
<dbReference type="Pfam" id="PF00385">
    <property type="entry name" value="Chromo"/>
    <property type="match status" value="1"/>
</dbReference>
<feature type="compositionally biased region" description="Basic and acidic residues" evidence="3">
    <location>
        <begin position="197"/>
        <end position="228"/>
    </location>
</feature>
<dbReference type="SUPFAM" id="SSF54160">
    <property type="entry name" value="Chromo domain-like"/>
    <property type="match status" value="2"/>
</dbReference>
<dbReference type="InterPro" id="IPR051219">
    <property type="entry name" value="Heterochromatin_chromo-domain"/>
</dbReference>
<sequence length="315" mass="36041">MAKASARSAPNKGKRTKRAQSDDNFNQVDDSNNNNNKDDSYEDDEDDEDGDEGGAVGDAEYEVERVVGHKRAGKGRHGTLSYLIKWKGYDSDANSWVKGPDVNCPELLNEYWQRYEQAGGRKSDTQGDESNPAKRKAVGSSSRLSNHGQESSRRQAVAAKKRRIRSRSSDEYTGDEPEEDGEHRADSDSRSGANERVNTEDKDDENKLDTEVKRTRRSTESNEQHISEIDEIEEYDEEEGGSWSPPEDWASWGNHIDYIRAIMQSNDTRLAVFLRWKNGRETKHDIEVAHEKFPLLLIRYYENHLRFLRIADQNP</sequence>
<feature type="compositionally biased region" description="Basic residues" evidence="3">
    <location>
        <begin position="68"/>
        <end position="77"/>
    </location>
</feature>
<reference evidence="5" key="1">
    <citation type="journal article" date="2020" name="Fungal Divers.">
        <title>Resolving the Mortierellaceae phylogeny through synthesis of multi-gene phylogenetics and phylogenomics.</title>
        <authorList>
            <person name="Vandepol N."/>
            <person name="Liber J."/>
            <person name="Desiro A."/>
            <person name="Na H."/>
            <person name="Kennedy M."/>
            <person name="Barry K."/>
            <person name="Grigoriev I.V."/>
            <person name="Miller A.N."/>
            <person name="O'Donnell K."/>
            <person name="Stajich J.E."/>
            <person name="Bonito G."/>
        </authorList>
    </citation>
    <scope>NUCLEOTIDE SEQUENCE</scope>
    <source>
        <strain evidence="5">NRRL 2591</strain>
    </source>
</reference>
<feature type="compositionally biased region" description="Acidic residues" evidence="3">
    <location>
        <begin position="229"/>
        <end position="240"/>
    </location>
</feature>
<feature type="compositionally biased region" description="Polar residues" evidence="3">
    <location>
        <begin position="139"/>
        <end position="149"/>
    </location>
</feature>
<evidence type="ECO:0000313" key="5">
    <source>
        <dbReference type="EMBL" id="KAF9548595.1"/>
    </source>
</evidence>
<dbReference type="AlphaFoldDB" id="A0A9P6FE25"/>
<feature type="region of interest" description="Disordered" evidence="3">
    <location>
        <begin position="1"/>
        <end position="81"/>
    </location>
</feature>
<proteinExistence type="predicted"/>
<gene>
    <name evidence="5" type="ORF">EC957_006149</name>
</gene>
<protein>
    <recommendedName>
        <fullName evidence="4">Chromo domain-containing protein</fullName>
    </recommendedName>
</protein>
<evidence type="ECO:0000256" key="3">
    <source>
        <dbReference type="SAM" id="MobiDB-lite"/>
    </source>
</evidence>
<dbReference type="InterPro" id="IPR008251">
    <property type="entry name" value="Chromo_shadow_dom"/>
</dbReference>
<dbReference type="PROSITE" id="PS50013">
    <property type="entry name" value="CHROMO_2"/>
    <property type="match status" value="1"/>
</dbReference>
<dbReference type="InterPro" id="IPR023780">
    <property type="entry name" value="Chromo_domain"/>
</dbReference>
<organism evidence="5 6">
    <name type="scientific">Mortierella hygrophila</name>
    <dbReference type="NCBI Taxonomy" id="979708"/>
    <lineage>
        <taxon>Eukaryota</taxon>
        <taxon>Fungi</taxon>
        <taxon>Fungi incertae sedis</taxon>
        <taxon>Mucoromycota</taxon>
        <taxon>Mortierellomycotina</taxon>
        <taxon>Mortierellomycetes</taxon>
        <taxon>Mortierellales</taxon>
        <taxon>Mortierellaceae</taxon>
        <taxon>Mortierella</taxon>
    </lineage>
</organism>
<evidence type="ECO:0000259" key="4">
    <source>
        <dbReference type="PROSITE" id="PS50013"/>
    </source>
</evidence>